<evidence type="ECO:0000313" key="2">
    <source>
        <dbReference type="EMBL" id="MBB5066875.1"/>
    </source>
</evidence>
<comment type="caution">
    <text evidence="2">The sequence shown here is derived from an EMBL/GenBank/DDBJ whole genome shotgun (WGS) entry which is preliminary data.</text>
</comment>
<reference evidence="2 3" key="1">
    <citation type="submission" date="2020-08" db="EMBL/GenBank/DDBJ databases">
        <title>Genomic Encyclopedia of Type Strains, Phase IV (KMG-V): Genome sequencing to study the core and pangenomes of soil and plant-associated prokaryotes.</title>
        <authorList>
            <person name="Whitman W."/>
        </authorList>
    </citation>
    <scope>NUCLEOTIDE SEQUENCE [LARGE SCALE GENOMIC DNA]</scope>
    <source>
        <strain evidence="2 3">X5P3</strain>
    </source>
</reference>
<dbReference type="InterPro" id="IPR003399">
    <property type="entry name" value="Mce/MlaD"/>
</dbReference>
<dbReference type="AlphaFoldDB" id="A0A7W8EDN5"/>
<organism evidence="2 3">
    <name type="scientific">Granulicella mallensis</name>
    <dbReference type="NCBI Taxonomy" id="940614"/>
    <lineage>
        <taxon>Bacteria</taxon>
        <taxon>Pseudomonadati</taxon>
        <taxon>Acidobacteriota</taxon>
        <taxon>Terriglobia</taxon>
        <taxon>Terriglobales</taxon>
        <taxon>Acidobacteriaceae</taxon>
        <taxon>Granulicella</taxon>
    </lineage>
</organism>
<dbReference type="Proteomes" id="UP000584867">
    <property type="component" value="Unassembled WGS sequence"/>
</dbReference>
<dbReference type="PANTHER" id="PTHR33371">
    <property type="entry name" value="INTERMEMBRANE PHOSPHOLIPID TRANSPORT SYSTEM BINDING PROTEIN MLAD-RELATED"/>
    <property type="match status" value="1"/>
</dbReference>
<dbReference type="RefSeq" id="WP_184261187.1">
    <property type="nucleotide sequence ID" value="NZ_JACHIO010000039.1"/>
</dbReference>
<dbReference type="PANTHER" id="PTHR33371:SF4">
    <property type="entry name" value="INTERMEMBRANE PHOSPHOLIPID TRANSPORT SYSTEM BINDING PROTEIN MLAD"/>
    <property type="match status" value="1"/>
</dbReference>
<dbReference type="EMBL" id="JACHIO010000039">
    <property type="protein sequence ID" value="MBB5066875.1"/>
    <property type="molecule type" value="Genomic_DNA"/>
</dbReference>
<evidence type="ECO:0000259" key="1">
    <source>
        <dbReference type="Pfam" id="PF02470"/>
    </source>
</evidence>
<accession>A0A7W8EDN5</accession>
<sequence>MPSQQEVKWSQLKVGLIVLVSVTLLCTLLFLMTSASGMSPFSKKLMVKTFFQNSGGLKVGAPVSLEGVTIGEVKKVLISTDPARKLTPVFVLMRLDPKFIGSLRKDSRASLSTVGVLGDTVVDINSQSANGPELQDGDELKTLETPNLMDVVKASQGTIESVNVILAKLDHIVDTIQSGQGSVGKLIKDPELYDKATQTIDELHTLTANINHGKGSVGKLMHDDQLYDRLNDTAAKLDTIATNLNAGKGSAGKLLNDDQLYNNLNSTLVHTNSLLAEADAGKGGVGLLVKDPAFARKLNDTVTNLDDLLKGVNQGHGTIGKLATDDAAYTNLNKLLTSSTDLVGAIRQDPKKYLTIHLKIF</sequence>
<gene>
    <name evidence="2" type="ORF">HDF15_005261</name>
</gene>
<feature type="domain" description="Mce/MlaD" evidence="1">
    <location>
        <begin position="47"/>
        <end position="125"/>
    </location>
</feature>
<dbReference type="InterPro" id="IPR052336">
    <property type="entry name" value="MlaD_Phospholipid_Transporter"/>
</dbReference>
<evidence type="ECO:0000313" key="3">
    <source>
        <dbReference type="Proteomes" id="UP000584867"/>
    </source>
</evidence>
<proteinExistence type="predicted"/>
<name>A0A7W8EDN5_9BACT</name>
<dbReference type="Pfam" id="PF02470">
    <property type="entry name" value="MlaD"/>
    <property type="match status" value="1"/>
</dbReference>
<protein>
    <submittedName>
        <fullName evidence="2">Phospholipid/cholesterol/gamma-HCH transport system substrate-binding protein</fullName>
    </submittedName>
</protein>